<dbReference type="OrthoDB" id="4216660at2"/>
<comment type="caution">
    <text evidence="1">The sequence shown here is derived from an EMBL/GenBank/DDBJ whole genome shotgun (WGS) entry which is preliminary data.</text>
</comment>
<accession>A0A4Z0GYP6</accession>
<keyword evidence="2" id="KW-1185">Reference proteome</keyword>
<organism evidence="1 2">
    <name type="scientific">Streptomyces palmae</name>
    <dbReference type="NCBI Taxonomy" id="1701085"/>
    <lineage>
        <taxon>Bacteria</taxon>
        <taxon>Bacillati</taxon>
        <taxon>Actinomycetota</taxon>
        <taxon>Actinomycetes</taxon>
        <taxon>Kitasatosporales</taxon>
        <taxon>Streptomycetaceae</taxon>
        <taxon>Streptomyces</taxon>
    </lineage>
</organism>
<dbReference type="EMBL" id="SRID01000214">
    <property type="protein sequence ID" value="TGB01814.1"/>
    <property type="molecule type" value="Genomic_DNA"/>
</dbReference>
<reference evidence="1 2" key="1">
    <citation type="submission" date="2019-03" db="EMBL/GenBank/DDBJ databases">
        <authorList>
            <person name="Gonzalez-Pimentel J.L."/>
        </authorList>
    </citation>
    <scope>NUCLEOTIDE SEQUENCE [LARGE SCALE GENOMIC DNA]</scope>
    <source>
        <strain evidence="1 2">JCM 31289</strain>
    </source>
</reference>
<dbReference type="Proteomes" id="UP000297948">
    <property type="component" value="Unassembled WGS sequence"/>
</dbReference>
<protein>
    <submittedName>
        <fullName evidence="1">Uncharacterized protein</fullName>
    </submittedName>
</protein>
<dbReference type="RefSeq" id="WP_135340607.1">
    <property type="nucleotide sequence ID" value="NZ_JBHLTX010000058.1"/>
</dbReference>
<proteinExistence type="predicted"/>
<evidence type="ECO:0000313" key="2">
    <source>
        <dbReference type="Proteomes" id="UP000297948"/>
    </source>
</evidence>
<evidence type="ECO:0000313" key="1">
    <source>
        <dbReference type="EMBL" id="TGB01814.1"/>
    </source>
</evidence>
<sequence length="194" mass="22002">MTTVDLEKRTAEYFVVVDDEGAFTSGADYFRRDRIAQRRVLHVERQADHPEEQEAQWDDLERARQEASESIKILTYPAVSHGRAAYFAIWEHGITMAAHRMAEEVNRHCGAPRGCIPDWIAIRITDGSSDGVRYIDAEDARAAQRHPDQCVVFPLIERRPMSVSECESFLRVMAHVQHGCCAYPGEPLSCGLGW</sequence>
<dbReference type="AlphaFoldDB" id="A0A4Z0GYP6"/>
<gene>
    <name evidence="1" type="ORF">E4099_20800</name>
</gene>
<name>A0A4Z0GYP6_9ACTN</name>